<dbReference type="EMBL" id="ML119757">
    <property type="protein sequence ID" value="RPA75761.1"/>
    <property type="molecule type" value="Genomic_DNA"/>
</dbReference>
<dbReference type="Proteomes" id="UP000275078">
    <property type="component" value="Unassembled WGS sequence"/>
</dbReference>
<name>A0A3N4HUV1_ASCIM</name>
<dbReference type="AlphaFoldDB" id="A0A3N4HUV1"/>
<accession>A0A3N4HUV1</accession>
<gene>
    <name evidence="1" type="ORF">BJ508DRAFT_379844</name>
</gene>
<keyword evidence="2" id="KW-1185">Reference proteome</keyword>
<protein>
    <submittedName>
        <fullName evidence="1">Uncharacterized protein</fullName>
    </submittedName>
</protein>
<reference evidence="1 2" key="1">
    <citation type="journal article" date="2018" name="Nat. Ecol. Evol.">
        <title>Pezizomycetes genomes reveal the molecular basis of ectomycorrhizal truffle lifestyle.</title>
        <authorList>
            <person name="Murat C."/>
            <person name="Payen T."/>
            <person name="Noel B."/>
            <person name="Kuo A."/>
            <person name="Morin E."/>
            <person name="Chen J."/>
            <person name="Kohler A."/>
            <person name="Krizsan K."/>
            <person name="Balestrini R."/>
            <person name="Da Silva C."/>
            <person name="Montanini B."/>
            <person name="Hainaut M."/>
            <person name="Levati E."/>
            <person name="Barry K.W."/>
            <person name="Belfiori B."/>
            <person name="Cichocki N."/>
            <person name="Clum A."/>
            <person name="Dockter R.B."/>
            <person name="Fauchery L."/>
            <person name="Guy J."/>
            <person name="Iotti M."/>
            <person name="Le Tacon F."/>
            <person name="Lindquist E.A."/>
            <person name="Lipzen A."/>
            <person name="Malagnac F."/>
            <person name="Mello A."/>
            <person name="Molinier V."/>
            <person name="Miyauchi S."/>
            <person name="Poulain J."/>
            <person name="Riccioni C."/>
            <person name="Rubini A."/>
            <person name="Sitrit Y."/>
            <person name="Splivallo R."/>
            <person name="Traeger S."/>
            <person name="Wang M."/>
            <person name="Zifcakova L."/>
            <person name="Wipf D."/>
            <person name="Zambonelli A."/>
            <person name="Paolocci F."/>
            <person name="Nowrousian M."/>
            <person name="Ottonello S."/>
            <person name="Baldrian P."/>
            <person name="Spatafora J.W."/>
            <person name="Henrissat B."/>
            <person name="Nagy L.G."/>
            <person name="Aury J.M."/>
            <person name="Wincker P."/>
            <person name="Grigoriev I.V."/>
            <person name="Bonfante P."/>
            <person name="Martin F.M."/>
        </authorList>
    </citation>
    <scope>NUCLEOTIDE SEQUENCE [LARGE SCALE GENOMIC DNA]</scope>
    <source>
        <strain evidence="1 2">RN42</strain>
    </source>
</reference>
<sequence length="198" mass="23515">MADARLILSVDEAHHLHSTALAAAQALILLQNDIQGHIRVLWRHLDQKHRDKMQRPEFLDIEHHSHLEREMQMRSRYRVPQMTTTTPIRIQDEVVIALKTVMQLSRPVERIFHAACEDKSELWDLAYCFDKRNCCSNLWAYLRSLGNGKVRCDSWSMIRRAEKWRSLDIELDSDVRRMRLMVEEMKNLVERVTRSDEI</sequence>
<evidence type="ECO:0000313" key="1">
    <source>
        <dbReference type="EMBL" id="RPA75761.1"/>
    </source>
</evidence>
<evidence type="ECO:0000313" key="2">
    <source>
        <dbReference type="Proteomes" id="UP000275078"/>
    </source>
</evidence>
<organism evidence="1 2">
    <name type="scientific">Ascobolus immersus RN42</name>
    <dbReference type="NCBI Taxonomy" id="1160509"/>
    <lineage>
        <taxon>Eukaryota</taxon>
        <taxon>Fungi</taxon>
        <taxon>Dikarya</taxon>
        <taxon>Ascomycota</taxon>
        <taxon>Pezizomycotina</taxon>
        <taxon>Pezizomycetes</taxon>
        <taxon>Pezizales</taxon>
        <taxon>Ascobolaceae</taxon>
        <taxon>Ascobolus</taxon>
    </lineage>
</organism>
<proteinExistence type="predicted"/>